<accession>A0A0N8KRA3</accession>
<dbReference type="InterPro" id="IPR005225">
    <property type="entry name" value="Small_GTP-bd"/>
</dbReference>
<evidence type="ECO:0000256" key="1">
    <source>
        <dbReference type="ARBA" id="ARBA00022741"/>
    </source>
</evidence>
<dbReference type="PROSITE" id="PS51419">
    <property type="entry name" value="RAB"/>
    <property type="match status" value="1"/>
</dbReference>
<dbReference type="SMART" id="SM00175">
    <property type="entry name" value="RAB"/>
    <property type="match status" value="1"/>
</dbReference>
<dbReference type="SMART" id="SM00177">
    <property type="entry name" value="ARF"/>
    <property type="match status" value="1"/>
</dbReference>
<keyword evidence="1" id="KW-0547">Nucleotide-binding</keyword>
<organism evidence="4 5">
    <name type="scientific">Candidatus Methanoperedens nitratireducens</name>
    <dbReference type="NCBI Taxonomy" id="1392998"/>
    <lineage>
        <taxon>Archaea</taxon>
        <taxon>Methanobacteriati</taxon>
        <taxon>Methanobacteriota</taxon>
        <taxon>Stenosarchaea group</taxon>
        <taxon>Methanomicrobia</taxon>
        <taxon>Methanosarcinales</taxon>
        <taxon>ANME-2 cluster</taxon>
        <taxon>Candidatus Methanoperedentaceae</taxon>
        <taxon>Candidatus Methanoperedens</taxon>
    </lineage>
</organism>
<gene>
    <name evidence="4" type="ORF">MPEBLZ_01011</name>
</gene>
<evidence type="ECO:0000256" key="2">
    <source>
        <dbReference type="ARBA" id="ARBA00023134"/>
    </source>
</evidence>
<dbReference type="PRINTS" id="PR00449">
    <property type="entry name" value="RASTRNSFRMNG"/>
</dbReference>
<comment type="caution">
    <text evidence="4">The sequence shown here is derived from an EMBL/GenBank/DDBJ whole genome shotgun (WGS) entry which is preliminary data.</text>
</comment>
<evidence type="ECO:0000259" key="3">
    <source>
        <dbReference type="Pfam" id="PF06745"/>
    </source>
</evidence>
<dbReference type="Gene3D" id="3.40.50.300">
    <property type="entry name" value="P-loop containing nucleotide triphosphate hydrolases"/>
    <property type="match status" value="2"/>
</dbReference>
<proteinExistence type="predicted"/>
<dbReference type="InterPro" id="IPR014774">
    <property type="entry name" value="KaiC-like_dom"/>
</dbReference>
<dbReference type="GO" id="GO:0003924">
    <property type="term" value="F:GTPase activity"/>
    <property type="evidence" value="ECO:0007669"/>
    <property type="project" value="InterPro"/>
</dbReference>
<evidence type="ECO:0000313" key="5">
    <source>
        <dbReference type="Proteomes" id="UP000050360"/>
    </source>
</evidence>
<feature type="domain" description="KaiC-like" evidence="3">
    <location>
        <begin position="2"/>
        <end position="149"/>
    </location>
</feature>
<dbReference type="Proteomes" id="UP000050360">
    <property type="component" value="Unassembled WGS sequence"/>
</dbReference>
<reference evidence="4 5" key="1">
    <citation type="submission" date="2015-09" db="EMBL/GenBank/DDBJ databases">
        <title>A metagenomics-based metabolic model of nitrate-dependent anaerobic oxidation of methane by Methanoperedens-like archaea.</title>
        <authorList>
            <person name="Arshad A."/>
            <person name="Speth D.R."/>
            <person name="De Graaf R.M."/>
            <person name="Op Den Camp H.J."/>
            <person name="Jetten M.S."/>
            <person name="Welte C.U."/>
        </authorList>
    </citation>
    <scope>NUCLEOTIDE SEQUENCE [LARGE SCALE GENOMIC DNA]</scope>
</reference>
<name>A0A0N8KRA3_9EURY</name>
<dbReference type="SUPFAM" id="SSF52540">
    <property type="entry name" value="P-loop containing nucleoside triphosphate hydrolases"/>
    <property type="match status" value="2"/>
</dbReference>
<evidence type="ECO:0000313" key="4">
    <source>
        <dbReference type="EMBL" id="KPQ44378.1"/>
    </source>
</evidence>
<protein>
    <recommendedName>
        <fullName evidence="3">KaiC-like domain-containing protein</fullName>
    </recommendedName>
</protein>
<dbReference type="PATRIC" id="fig|1719120.3.peg.1090"/>
<dbReference type="PANTHER" id="PTHR42708:SF1">
    <property type="entry name" value="GLIDING MOTILITY PROTEIN MGLA"/>
    <property type="match status" value="1"/>
</dbReference>
<dbReference type="InterPro" id="IPR052705">
    <property type="entry name" value="Gliding_Motility_GTPase"/>
</dbReference>
<dbReference type="AlphaFoldDB" id="A0A0N8KRA3"/>
<dbReference type="GO" id="GO:0005525">
    <property type="term" value="F:GTP binding"/>
    <property type="evidence" value="ECO:0007669"/>
    <property type="project" value="UniProtKB-KW"/>
</dbReference>
<dbReference type="Pfam" id="PF06745">
    <property type="entry name" value="ATPase"/>
    <property type="match status" value="1"/>
</dbReference>
<dbReference type="InterPro" id="IPR006689">
    <property type="entry name" value="Small_GTPase_ARF/SAR"/>
</dbReference>
<dbReference type="PANTHER" id="PTHR42708">
    <property type="entry name" value="ATP/GTP-BINDING PROTEIN-RELATED"/>
    <property type="match status" value="1"/>
</dbReference>
<keyword evidence="2" id="KW-0342">GTP-binding</keyword>
<dbReference type="InterPro" id="IPR027417">
    <property type="entry name" value="P-loop_NTPase"/>
</dbReference>
<dbReference type="CDD" id="cd00882">
    <property type="entry name" value="Ras_like_GTPase"/>
    <property type="match status" value="1"/>
</dbReference>
<dbReference type="Pfam" id="PF00025">
    <property type="entry name" value="Arf"/>
    <property type="match status" value="1"/>
</dbReference>
<dbReference type="NCBIfam" id="TIGR00231">
    <property type="entry name" value="small_GTP"/>
    <property type="match status" value="1"/>
</dbReference>
<sequence>MIETGIPKLDKFLGGGIPRGKSLVYYSQPGVEGEIFGLQTVYGTLKTGGTCVFVVSSTIPDIVKGQFDEFGWDISSFKDKLFFVDSYNPLIGAPSNEKYVVSNPDRIEDFHKTIMDIIKELPPSTIVFGSLSTIMDLCGEKETIEAVRTWNKMAMLYDHTIVYNFTAWPYSDETLNLIKGDLFNSVISIGGIAERVIFGQYFGIMKSDWAEVSRKSMLFRVLRPGGIKIFIPKILVTGPFDAGKSTFVHALSTRAISVDRLGTTVAMDHGHVEYKGFSADIFGTPGQERFDPIIKLLSGESMGVFLIVDSTNPSDFIRAKHMLDITKSYGLPYVVVANKQDLPGALTPEEIREQFHLPEDIPIVRAVAKDKIGVYEAFEVLLDRVTGGI</sequence>
<dbReference type="EMBL" id="LKCM01000095">
    <property type="protein sequence ID" value="KPQ44378.1"/>
    <property type="molecule type" value="Genomic_DNA"/>
</dbReference>